<dbReference type="PANTHER" id="PTHR23535">
    <property type="entry name" value="SUGAR EFFLUX TRANSPORTER A-RELATED"/>
    <property type="match status" value="1"/>
</dbReference>
<keyword evidence="8 10" id="KW-0472">Membrane</keyword>
<keyword evidence="3" id="KW-0813">Transport</keyword>
<dbReference type="CDD" id="cd17471">
    <property type="entry name" value="MFS_Set"/>
    <property type="match status" value="1"/>
</dbReference>
<feature type="transmembrane region" description="Helical" evidence="10">
    <location>
        <begin position="148"/>
        <end position="165"/>
    </location>
</feature>
<feature type="transmembrane region" description="Helical" evidence="10">
    <location>
        <begin position="16"/>
        <end position="40"/>
    </location>
</feature>
<evidence type="ECO:0000256" key="1">
    <source>
        <dbReference type="ARBA" id="ARBA00004651"/>
    </source>
</evidence>
<proteinExistence type="inferred from homology"/>
<evidence type="ECO:0000256" key="8">
    <source>
        <dbReference type="ARBA" id="ARBA00023136"/>
    </source>
</evidence>
<accession>A0A8J3Y7H6</accession>
<dbReference type="Gene3D" id="1.20.1250.20">
    <property type="entry name" value="MFS general substrate transporter like domains"/>
    <property type="match status" value="2"/>
</dbReference>
<dbReference type="InterPro" id="IPR011701">
    <property type="entry name" value="MFS"/>
</dbReference>
<evidence type="ECO:0000313" key="13">
    <source>
        <dbReference type="Proteomes" id="UP000652013"/>
    </source>
</evidence>
<feature type="transmembrane region" description="Helical" evidence="10">
    <location>
        <begin position="269"/>
        <end position="290"/>
    </location>
</feature>
<dbReference type="InterPro" id="IPR020846">
    <property type="entry name" value="MFS_dom"/>
</dbReference>
<dbReference type="GO" id="GO:0005886">
    <property type="term" value="C:plasma membrane"/>
    <property type="evidence" value="ECO:0007669"/>
    <property type="project" value="UniProtKB-SubCell"/>
</dbReference>
<organism evidence="12 13">
    <name type="scientific">Spirilliplanes yamanashiensis</name>
    <dbReference type="NCBI Taxonomy" id="42233"/>
    <lineage>
        <taxon>Bacteria</taxon>
        <taxon>Bacillati</taxon>
        <taxon>Actinomycetota</taxon>
        <taxon>Actinomycetes</taxon>
        <taxon>Micromonosporales</taxon>
        <taxon>Micromonosporaceae</taxon>
        <taxon>Spirilliplanes</taxon>
    </lineage>
</organism>
<evidence type="ECO:0000256" key="9">
    <source>
        <dbReference type="SAM" id="MobiDB-lite"/>
    </source>
</evidence>
<keyword evidence="5" id="KW-0762">Sugar transport</keyword>
<feature type="compositionally biased region" description="Low complexity" evidence="9">
    <location>
        <begin position="201"/>
        <end position="211"/>
    </location>
</feature>
<evidence type="ECO:0000259" key="11">
    <source>
        <dbReference type="PROSITE" id="PS50850"/>
    </source>
</evidence>
<dbReference type="EMBL" id="BOOY01000016">
    <property type="protein sequence ID" value="GIJ02944.1"/>
    <property type="molecule type" value="Genomic_DNA"/>
</dbReference>
<evidence type="ECO:0000256" key="10">
    <source>
        <dbReference type="SAM" id="Phobius"/>
    </source>
</evidence>
<evidence type="ECO:0000256" key="6">
    <source>
        <dbReference type="ARBA" id="ARBA00022692"/>
    </source>
</evidence>
<keyword evidence="4" id="KW-1003">Cell membrane</keyword>
<dbReference type="GO" id="GO:0022857">
    <property type="term" value="F:transmembrane transporter activity"/>
    <property type="evidence" value="ECO:0007669"/>
    <property type="project" value="InterPro"/>
</dbReference>
<dbReference type="Proteomes" id="UP000652013">
    <property type="component" value="Unassembled WGS sequence"/>
</dbReference>
<evidence type="ECO:0000256" key="2">
    <source>
        <dbReference type="ARBA" id="ARBA00006523"/>
    </source>
</evidence>
<feature type="transmembrane region" description="Helical" evidence="10">
    <location>
        <begin position="297"/>
        <end position="317"/>
    </location>
</feature>
<dbReference type="AlphaFoldDB" id="A0A8J3Y7H6"/>
<feature type="transmembrane region" description="Helical" evidence="10">
    <location>
        <begin position="107"/>
        <end position="127"/>
    </location>
</feature>
<gene>
    <name evidence="12" type="ORF">Sya03_22960</name>
</gene>
<evidence type="ECO:0000256" key="4">
    <source>
        <dbReference type="ARBA" id="ARBA00022475"/>
    </source>
</evidence>
<feature type="region of interest" description="Disordered" evidence="9">
    <location>
        <begin position="201"/>
        <end position="223"/>
    </location>
</feature>
<feature type="transmembrane region" description="Helical" evidence="10">
    <location>
        <begin position="52"/>
        <end position="70"/>
    </location>
</feature>
<comment type="subcellular location">
    <subcellularLocation>
        <location evidence="1">Cell membrane</location>
        <topology evidence="1">Multi-pass membrane protein</topology>
    </subcellularLocation>
</comment>
<dbReference type="PROSITE" id="PS50850">
    <property type="entry name" value="MFS"/>
    <property type="match status" value="1"/>
</dbReference>
<dbReference type="PANTHER" id="PTHR23535:SF2">
    <property type="entry name" value="SUGAR EFFLUX TRANSPORTER A-RELATED"/>
    <property type="match status" value="1"/>
</dbReference>
<feature type="transmembrane region" description="Helical" evidence="10">
    <location>
        <begin position="382"/>
        <end position="401"/>
    </location>
</feature>
<keyword evidence="13" id="KW-1185">Reference proteome</keyword>
<evidence type="ECO:0000256" key="3">
    <source>
        <dbReference type="ARBA" id="ARBA00022448"/>
    </source>
</evidence>
<name>A0A8J3Y7H6_9ACTN</name>
<feature type="transmembrane region" description="Helical" evidence="10">
    <location>
        <begin position="323"/>
        <end position="343"/>
    </location>
</feature>
<comment type="caution">
    <text evidence="12">The sequence shown here is derived from an EMBL/GenBank/DDBJ whole genome shotgun (WGS) entry which is preliminary data.</text>
</comment>
<protein>
    <submittedName>
        <fullName evidence="12">MFS transporter</fullName>
    </submittedName>
</protein>
<evidence type="ECO:0000313" key="12">
    <source>
        <dbReference type="EMBL" id="GIJ02944.1"/>
    </source>
</evidence>
<feature type="transmembrane region" description="Helical" evidence="10">
    <location>
        <begin position="171"/>
        <end position="192"/>
    </location>
</feature>
<dbReference type="InterPro" id="IPR036259">
    <property type="entry name" value="MFS_trans_sf"/>
</dbReference>
<keyword evidence="7 10" id="KW-1133">Transmembrane helix</keyword>
<sequence>MAVTTETPSRPSVRRWIPLAAVLLAVGVSTAIAFPFLALFLDTEVQAGPVRVTVFLVAAPLSSVVVSTLIGRLSDRRPMRRVLLVVVALAGCLGAALTAFVRDYFVLLGLTVTATAVAGALMPQVFAYAREVVQGSPKAAMTMSSLRTLFSIAWVAGPPLAAVLLETGGFRLVYGSASLMYALAALVAFAWLAPSPAERAGPAPAAPAGPDGPDEPPPARAAGPDAPRSVILLTVAAFALIQCAGNLGVQAMPLFISQDLGGSVGDAGFILGLCAALEIPLMLGFGALAARFPLRRLMLAGPACSLAYFAVAATAHATWQLAAGQLLLACSIAVVGGLGVTYVQDMLPRHPGRASTLFSNAFPIGAMLAGPVLGAAQHFGYRSAYAAGVALCAVALVLLLVSRPRRV</sequence>
<feature type="transmembrane region" description="Helical" evidence="10">
    <location>
        <begin position="355"/>
        <end position="376"/>
    </location>
</feature>
<feature type="domain" description="Major facilitator superfamily (MFS) profile" evidence="11">
    <location>
        <begin position="1"/>
        <end position="407"/>
    </location>
</feature>
<keyword evidence="6 10" id="KW-0812">Transmembrane</keyword>
<evidence type="ECO:0000256" key="7">
    <source>
        <dbReference type="ARBA" id="ARBA00022989"/>
    </source>
</evidence>
<comment type="similarity">
    <text evidence="2">Belongs to the major facilitator superfamily. Set transporter family.</text>
</comment>
<dbReference type="Pfam" id="PF07690">
    <property type="entry name" value="MFS_1"/>
    <property type="match status" value="1"/>
</dbReference>
<feature type="transmembrane region" description="Helical" evidence="10">
    <location>
        <begin position="82"/>
        <end position="101"/>
    </location>
</feature>
<dbReference type="SUPFAM" id="SSF103473">
    <property type="entry name" value="MFS general substrate transporter"/>
    <property type="match status" value="1"/>
</dbReference>
<evidence type="ECO:0000256" key="5">
    <source>
        <dbReference type="ARBA" id="ARBA00022597"/>
    </source>
</evidence>
<feature type="transmembrane region" description="Helical" evidence="10">
    <location>
        <begin position="230"/>
        <end position="249"/>
    </location>
</feature>
<reference evidence="12" key="1">
    <citation type="submission" date="2021-01" db="EMBL/GenBank/DDBJ databases">
        <title>Whole genome shotgun sequence of Spirilliplanes yamanashiensis NBRC 15828.</title>
        <authorList>
            <person name="Komaki H."/>
            <person name="Tamura T."/>
        </authorList>
    </citation>
    <scope>NUCLEOTIDE SEQUENCE</scope>
    <source>
        <strain evidence="12">NBRC 15828</strain>
    </source>
</reference>